<proteinExistence type="predicted"/>
<protein>
    <submittedName>
        <fullName evidence="1">Uncharacterized protein</fullName>
    </submittedName>
</protein>
<evidence type="ECO:0000313" key="1">
    <source>
        <dbReference type="EMBL" id="CAG4883856.1"/>
    </source>
</evidence>
<name>A0A916NHX1_9PROT</name>
<dbReference type="Proteomes" id="UP000742786">
    <property type="component" value="Unassembled WGS sequence"/>
</dbReference>
<dbReference type="AlphaFoldDB" id="A0A916NHX1"/>
<keyword evidence="2" id="KW-1185">Reference proteome</keyword>
<sequence>MPRQEYLALQLSKIDPHTRIGFRMEAFNGEYNSRNLLTSAPSSETLETHPYLSRTVSTIRSNERSFKSCRTGRY</sequence>
<evidence type="ECO:0000313" key="2">
    <source>
        <dbReference type="Proteomes" id="UP000742786"/>
    </source>
</evidence>
<accession>A0A916NHX1</accession>
<dbReference type="EMBL" id="CAJQUM010000001">
    <property type="protein sequence ID" value="CAG4883856.1"/>
    <property type="molecule type" value="Genomic_DNA"/>
</dbReference>
<comment type="caution">
    <text evidence="1">The sequence shown here is derived from an EMBL/GenBank/DDBJ whole genome shotgun (WGS) entry which is preliminary data.</text>
</comment>
<organism evidence="1 2">
    <name type="scientific">Georgfuchsia toluolica</name>
    <dbReference type="NCBI Taxonomy" id="424218"/>
    <lineage>
        <taxon>Bacteria</taxon>
        <taxon>Pseudomonadati</taxon>
        <taxon>Pseudomonadota</taxon>
        <taxon>Betaproteobacteria</taxon>
        <taxon>Nitrosomonadales</taxon>
        <taxon>Sterolibacteriaceae</taxon>
        <taxon>Georgfuchsia</taxon>
    </lineage>
</organism>
<gene>
    <name evidence="1" type="ORF">GTOL_11739</name>
</gene>
<reference evidence="1" key="1">
    <citation type="submission" date="2021-04" db="EMBL/GenBank/DDBJ databases">
        <authorList>
            <person name="Hornung B."/>
        </authorList>
    </citation>
    <scope>NUCLEOTIDE SEQUENCE</scope>
    <source>
        <strain evidence="1">G5G6</strain>
    </source>
</reference>